<dbReference type="InterPro" id="IPR034151">
    <property type="entry name" value="TOPRIM_DnaG_bac"/>
</dbReference>
<dbReference type="InterPro" id="IPR050219">
    <property type="entry name" value="DnaG_primase"/>
</dbReference>
<evidence type="ECO:0000256" key="4">
    <source>
        <dbReference type="ARBA" id="ARBA00022695"/>
    </source>
</evidence>
<feature type="domain" description="Toprim" evidence="16">
    <location>
        <begin position="250"/>
        <end position="331"/>
    </location>
</feature>
<evidence type="ECO:0000256" key="9">
    <source>
        <dbReference type="ARBA" id="ARBA00022842"/>
    </source>
</evidence>
<reference evidence="17 18" key="1">
    <citation type="journal article" date="2016" name="Nat. Commun.">
        <title>Thousands of microbial genomes shed light on interconnected biogeochemical processes in an aquifer system.</title>
        <authorList>
            <person name="Anantharaman K."/>
            <person name="Brown C.T."/>
            <person name="Hug L.A."/>
            <person name="Sharon I."/>
            <person name="Castelle C.J."/>
            <person name="Probst A.J."/>
            <person name="Thomas B.C."/>
            <person name="Singh A."/>
            <person name="Wilkins M.J."/>
            <person name="Karaoz U."/>
            <person name="Brodie E.L."/>
            <person name="Williams K.H."/>
            <person name="Hubbard S.S."/>
            <person name="Banfield J.F."/>
        </authorList>
    </citation>
    <scope>NUCLEOTIDE SEQUENCE [LARGE SCALE GENOMIC DNA]</scope>
</reference>
<dbReference type="GO" id="GO:0000428">
    <property type="term" value="C:DNA-directed RNA polymerase complex"/>
    <property type="evidence" value="ECO:0007669"/>
    <property type="project" value="UniProtKB-KW"/>
</dbReference>
<comment type="caution">
    <text evidence="17">The sequence shown here is derived from an EMBL/GenBank/DDBJ whole genome shotgun (WGS) entry which is preliminary data.</text>
</comment>
<dbReference type="CDD" id="cd03364">
    <property type="entry name" value="TOPRIM_DnaG_primases"/>
    <property type="match status" value="1"/>
</dbReference>
<feature type="zinc finger region" description="CHC2-type" evidence="12 14">
    <location>
        <begin position="34"/>
        <end position="58"/>
    </location>
</feature>
<keyword evidence="9" id="KW-0460">Magnesium</keyword>
<sequence length="587" mass="66540">MDAVSEIKQKLDIVDVVSKYVSLKKAGKNYKGVCPFHSENTPSFMVSPELQMFKCFGCGESGDMFSFIQKIEGVEFMSALETLAEKAGVKVEKTVLDPDSQLKKQLFYINDLAVKFYHLLLTQHEMGKPGMEYLKKKRGLTDETIKKFMLGYAPDSSIVITPFLIKRGLNKDDLVAAGVSTKKSAYDYIDKFRGRVLFPLIGIDGRTLGFTGRTIFDRDPKYLNTNETLIFKKSSFLYGLDKAKLAIKKEGAVFVEGQMDVISAHQAGIENVIASSGTSLTTEQLKVLSRYTKDITFCFDSDTAGIAAVFRAVELAENMDFNVRAAVIPEGFKDIDEVIRKGVSVAREMLEKSIPAYDFILLSVIKRYNKTSPEGKKKIMDELVPWFSKINNKVLIDHYSKEIAKELDLSTETVISMLAHPDTYQDQSVPDVQDSVFMSKQSLESYIISLLLKADLDTFKEYAYKLKPEDFKNETLKAIFTAILQHRKVSKDFVPGQFSESLEASQKEVFSDLYMWDHSELLNDQPYFVRELSAMINRVRKAGIAREMVYLTEQIKLAEKEKADKQLAKLTKEFEKLKDERALLEKA</sequence>
<evidence type="ECO:0000256" key="14">
    <source>
        <dbReference type="PIRSR" id="PIRSR002811-1"/>
    </source>
</evidence>
<comment type="similarity">
    <text evidence="12 13">Belongs to the DnaG primase family.</text>
</comment>
<dbReference type="InterPro" id="IPR037068">
    <property type="entry name" value="DNA_primase_core_N_sf"/>
</dbReference>
<dbReference type="Gene3D" id="3.90.980.10">
    <property type="entry name" value="DNA primase, catalytic core, N-terminal domain"/>
    <property type="match status" value="1"/>
</dbReference>
<keyword evidence="15" id="KW-0175">Coiled coil</keyword>
<evidence type="ECO:0000313" key="18">
    <source>
        <dbReference type="Proteomes" id="UP000179113"/>
    </source>
</evidence>
<comment type="domain">
    <text evidence="12">Contains an N-terminal zinc-binding domain, a central core domain that contains the primase activity, and a C-terminal DnaB-binding domain.</text>
</comment>
<dbReference type="InterPro" id="IPR013264">
    <property type="entry name" value="DNAG_N"/>
</dbReference>
<keyword evidence="4 12" id="KW-0548">Nucleotidyltransferase</keyword>
<dbReference type="Pfam" id="PF08275">
    <property type="entry name" value="DNAG_N"/>
    <property type="match status" value="1"/>
</dbReference>
<dbReference type="InterPro" id="IPR006295">
    <property type="entry name" value="DNA_primase_DnaG"/>
</dbReference>
<evidence type="ECO:0000256" key="13">
    <source>
        <dbReference type="PIRNR" id="PIRNR002811"/>
    </source>
</evidence>
<evidence type="ECO:0000256" key="7">
    <source>
        <dbReference type="ARBA" id="ARBA00022771"/>
    </source>
</evidence>
<dbReference type="PANTHER" id="PTHR30313">
    <property type="entry name" value="DNA PRIMASE"/>
    <property type="match status" value="1"/>
</dbReference>
<keyword evidence="7 12" id="KW-0863">Zinc-finger</keyword>
<keyword evidence="8 12" id="KW-0862">Zinc</keyword>
<feature type="coiled-coil region" evidence="15">
    <location>
        <begin position="560"/>
        <end position="587"/>
    </location>
</feature>
<evidence type="ECO:0000256" key="10">
    <source>
        <dbReference type="ARBA" id="ARBA00023125"/>
    </source>
</evidence>
<dbReference type="GO" id="GO:0005737">
    <property type="term" value="C:cytoplasm"/>
    <property type="evidence" value="ECO:0007669"/>
    <property type="project" value="TreeGrafter"/>
</dbReference>
<dbReference type="FunFam" id="3.90.580.10:FF:000001">
    <property type="entry name" value="DNA primase"/>
    <property type="match status" value="1"/>
</dbReference>
<dbReference type="NCBIfam" id="TIGR01391">
    <property type="entry name" value="dnaG"/>
    <property type="match status" value="1"/>
</dbReference>
<comment type="cofactor">
    <cofactor evidence="12 13 14">
        <name>Zn(2+)</name>
        <dbReference type="ChEBI" id="CHEBI:29105"/>
    </cofactor>
    <text evidence="12 13 14">Binds 1 zinc ion per monomer.</text>
</comment>
<evidence type="ECO:0000256" key="12">
    <source>
        <dbReference type="HAMAP-Rule" id="MF_00974"/>
    </source>
</evidence>
<keyword evidence="5 12" id="KW-0235">DNA replication</keyword>
<proteinExistence type="inferred from homology"/>
<keyword evidence="2 12" id="KW-0639">Primosome</keyword>
<dbReference type="EC" id="2.7.7.101" evidence="12"/>
<dbReference type="EMBL" id="MEWA01000032">
    <property type="protein sequence ID" value="OGC68786.1"/>
    <property type="molecule type" value="Genomic_DNA"/>
</dbReference>
<dbReference type="InterPro" id="IPR019475">
    <property type="entry name" value="DNA_primase_DnaB-bd"/>
</dbReference>
<dbReference type="GO" id="GO:0008270">
    <property type="term" value="F:zinc ion binding"/>
    <property type="evidence" value="ECO:0007669"/>
    <property type="project" value="UniProtKB-UniRule"/>
</dbReference>
<evidence type="ECO:0000256" key="5">
    <source>
        <dbReference type="ARBA" id="ARBA00022705"/>
    </source>
</evidence>
<name>A0A1F4WHE5_UNCKA</name>
<evidence type="ECO:0000256" key="2">
    <source>
        <dbReference type="ARBA" id="ARBA00022515"/>
    </source>
</evidence>
<dbReference type="HAMAP" id="MF_00974">
    <property type="entry name" value="DNA_primase_DnaG"/>
    <property type="match status" value="1"/>
</dbReference>
<dbReference type="Proteomes" id="UP000179113">
    <property type="component" value="Unassembled WGS sequence"/>
</dbReference>
<accession>A0A1F4WHE5</accession>
<dbReference type="SMART" id="SM00400">
    <property type="entry name" value="ZnF_CHCC"/>
    <property type="match status" value="1"/>
</dbReference>
<gene>
    <name evidence="12" type="primary">dnaG</name>
    <name evidence="17" type="ORF">A2415_05425</name>
</gene>
<dbReference type="GO" id="GO:1990077">
    <property type="term" value="C:primosome complex"/>
    <property type="evidence" value="ECO:0007669"/>
    <property type="project" value="UniProtKB-KW"/>
</dbReference>
<dbReference type="SUPFAM" id="SSF57783">
    <property type="entry name" value="Zinc beta-ribbon"/>
    <property type="match status" value="1"/>
</dbReference>
<dbReference type="GO" id="GO:0003677">
    <property type="term" value="F:DNA binding"/>
    <property type="evidence" value="ECO:0007669"/>
    <property type="project" value="UniProtKB-KW"/>
</dbReference>
<comment type="subunit">
    <text evidence="12">Monomer. Interacts with DnaB.</text>
</comment>
<keyword evidence="1 12" id="KW-0240">DNA-directed RNA polymerase</keyword>
<evidence type="ECO:0000259" key="16">
    <source>
        <dbReference type="PROSITE" id="PS50880"/>
    </source>
</evidence>
<dbReference type="GO" id="GO:0003899">
    <property type="term" value="F:DNA-directed RNA polymerase activity"/>
    <property type="evidence" value="ECO:0007669"/>
    <property type="project" value="UniProtKB-UniRule"/>
</dbReference>
<dbReference type="Gene3D" id="1.10.860.10">
    <property type="entry name" value="DNAb Helicase, Chain A"/>
    <property type="match status" value="1"/>
</dbReference>
<dbReference type="PROSITE" id="PS50880">
    <property type="entry name" value="TOPRIM"/>
    <property type="match status" value="1"/>
</dbReference>
<evidence type="ECO:0000256" key="1">
    <source>
        <dbReference type="ARBA" id="ARBA00022478"/>
    </source>
</evidence>
<dbReference type="InterPro" id="IPR030846">
    <property type="entry name" value="DnaG_bac"/>
</dbReference>
<evidence type="ECO:0000256" key="6">
    <source>
        <dbReference type="ARBA" id="ARBA00022723"/>
    </source>
</evidence>
<dbReference type="Pfam" id="PF10410">
    <property type="entry name" value="DnaB_bind"/>
    <property type="match status" value="1"/>
</dbReference>
<keyword evidence="11 12" id="KW-0804">Transcription</keyword>
<protein>
    <recommendedName>
        <fullName evidence="12 13">DNA primase</fullName>
        <ecNumber evidence="12">2.7.7.101</ecNumber>
    </recommendedName>
</protein>
<dbReference type="InterPro" id="IPR036977">
    <property type="entry name" value="DNA_primase_Znf_CHC2"/>
</dbReference>
<keyword evidence="6 12" id="KW-0479">Metal-binding</keyword>
<dbReference type="Pfam" id="PF01807">
    <property type="entry name" value="Zn_ribbon_DnaG"/>
    <property type="match status" value="1"/>
</dbReference>
<dbReference type="PANTHER" id="PTHR30313:SF2">
    <property type="entry name" value="DNA PRIMASE"/>
    <property type="match status" value="1"/>
</dbReference>
<dbReference type="Gene3D" id="3.40.1360.10">
    <property type="match status" value="1"/>
</dbReference>
<evidence type="ECO:0000313" key="17">
    <source>
        <dbReference type="EMBL" id="OGC68786.1"/>
    </source>
</evidence>
<evidence type="ECO:0000256" key="15">
    <source>
        <dbReference type="SAM" id="Coils"/>
    </source>
</evidence>
<comment type="function">
    <text evidence="12 13">RNA polymerase that catalyzes the synthesis of short RNA molecules used as primers for DNA polymerase during DNA replication.</text>
</comment>
<dbReference type="AlphaFoldDB" id="A0A1F4WHE5"/>
<dbReference type="InterPro" id="IPR006171">
    <property type="entry name" value="TOPRIM_dom"/>
</dbReference>
<dbReference type="SMART" id="SM00493">
    <property type="entry name" value="TOPRIM"/>
    <property type="match status" value="1"/>
</dbReference>
<evidence type="ECO:0000256" key="11">
    <source>
        <dbReference type="ARBA" id="ARBA00023163"/>
    </source>
</evidence>
<dbReference type="PIRSF" id="PIRSF002811">
    <property type="entry name" value="DnaG"/>
    <property type="match status" value="1"/>
</dbReference>
<dbReference type="GO" id="GO:0006269">
    <property type="term" value="P:DNA replication, synthesis of primer"/>
    <property type="evidence" value="ECO:0007669"/>
    <property type="project" value="UniProtKB-UniRule"/>
</dbReference>
<dbReference type="Gene3D" id="3.90.580.10">
    <property type="entry name" value="Zinc finger, CHC2-type domain"/>
    <property type="match status" value="1"/>
</dbReference>
<comment type="catalytic activity">
    <reaction evidence="12">
        <text>ssDNA + n NTP = ssDNA/pppN(pN)n-1 hybrid + (n-1) diphosphate.</text>
        <dbReference type="EC" id="2.7.7.101"/>
    </reaction>
</comment>
<keyword evidence="3 12" id="KW-0808">Transferase</keyword>
<evidence type="ECO:0000256" key="3">
    <source>
        <dbReference type="ARBA" id="ARBA00022679"/>
    </source>
</evidence>
<dbReference type="InterPro" id="IPR016136">
    <property type="entry name" value="DNA_helicase_N/primase_C"/>
</dbReference>
<dbReference type="InterPro" id="IPR002694">
    <property type="entry name" value="Znf_CHC2"/>
</dbReference>
<keyword evidence="10 12" id="KW-0238">DNA-binding</keyword>
<dbReference type="Pfam" id="PF13155">
    <property type="entry name" value="Toprim_2"/>
    <property type="match status" value="1"/>
</dbReference>
<dbReference type="SUPFAM" id="SSF56731">
    <property type="entry name" value="DNA primase core"/>
    <property type="match status" value="1"/>
</dbReference>
<organism evidence="17 18">
    <name type="scientific">candidate division WWE3 bacterium RIFOXYC1_FULL_39_7</name>
    <dbReference type="NCBI Taxonomy" id="1802643"/>
    <lineage>
        <taxon>Bacteria</taxon>
        <taxon>Katanobacteria</taxon>
    </lineage>
</organism>
<evidence type="ECO:0000256" key="8">
    <source>
        <dbReference type="ARBA" id="ARBA00022833"/>
    </source>
</evidence>